<accession>A0ABV4U0R9</accession>
<dbReference type="RefSeq" id="WP_425344126.1">
    <property type="nucleotide sequence ID" value="NZ_JBGUBD010000002.1"/>
</dbReference>
<name>A0ABV4U0R9_9BACT</name>
<feature type="transmembrane region" description="Helical" evidence="1">
    <location>
        <begin position="6"/>
        <end position="23"/>
    </location>
</feature>
<evidence type="ECO:0000256" key="1">
    <source>
        <dbReference type="SAM" id="Phobius"/>
    </source>
</evidence>
<proteinExistence type="predicted"/>
<gene>
    <name evidence="2" type="ORF">ACERK3_02710</name>
</gene>
<keyword evidence="1" id="KW-1133">Transmembrane helix</keyword>
<comment type="caution">
    <text evidence="2">The sequence shown here is derived from an EMBL/GenBank/DDBJ whole genome shotgun (WGS) entry which is preliminary data.</text>
</comment>
<feature type="transmembrane region" description="Helical" evidence="1">
    <location>
        <begin position="259"/>
        <end position="276"/>
    </location>
</feature>
<keyword evidence="3" id="KW-1185">Reference proteome</keyword>
<evidence type="ECO:0000313" key="2">
    <source>
        <dbReference type="EMBL" id="MFA9477199.1"/>
    </source>
</evidence>
<sequence length="314" mass="35432">MFATIFLYVGVLLVLAIAMAVASRRRVVPHVIEVAEAEGPWCDECGCSLRSLSVLACPECGSAVDQPQSIRLPPSEGRRRRWLATGLAVVILVPVWYGMPTILVPQDYWFRIDEVWEVPSSQAYESIHFMTFPRLITAHSWVDPATVLEPPRGLEIYIRTFTGDGVALELQGHEWRIHHRDEVVEDVGPVSVEVAVARLFQIASLTKPEPDIEAEMQELQQYLKAVLQDPAVALQPRQASHFQVTTRTHIIENNRSRPFVLGFFWLITLPMMIFIGRNASRVWQGGEVFHVGQLPKGITIDLKQSRLQMSAPHQ</sequence>
<protein>
    <submittedName>
        <fullName evidence="2">Uncharacterized protein</fullName>
    </submittedName>
</protein>
<organism evidence="2 3">
    <name type="scientific">Natronomicrosphaera hydrolytica</name>
    <dbReference type="NCBI Taxonomy" id="3242702"/>
    <lineage>
        <taxon>Bacteria</taxon>
        <taxon>Pseudomonadati</taxon>
        <taxon>Planctomycetota</taxon>
        <taxon>Phycisphaerae</taxon>
        <taxon>Phycisphaerales</taxon>
        <taxon>Phycisphaeraceae</taxon>
        <taxon>Natronomicrosphaera</taxon>
    </lineage>
</organism>
<evidence type="ECO:0000313" key="3">
    <source>
        <dbReference type="Proteomes" id="UP001575105"/>
    </source>
</evidence>
<dbReference type="EMBL" id="JBGUBD010000002">
    <property type="protein sequence ID" value="MFA9477199.1"/>
    <property type="molecule type" value="Genomic_DNA"/>
</dbReference>
<keyword evidence="1" id="KW-0472">Membrane</keyword>
<keyword evidence="1" id="KW-0812">Transmembrane</keyword>
<reference evidence="2 3" key="1">
    <citation type="submission" date="2024-08" db="EMBL/GenBank/DDBJ databases">
        <title>Whole-genome sequencing of halo(alkali)philic microorganisms from hypersaline lakes.</title>
        <authorList>
            <person name="Sorokin D.Y."/>
            <person name="Merkel A.Y."/>
            <person name="Messina E."/>
            <person name="Yakimov M."/>
        </authorList>
    </citation>
    <scope>NUCLEOTIDE SEQUENCE [LARGE SCALE GENOMIC DNA]</scope>
    <source>
        <strain evidence="2 3">AB-hyl4</strain>
    </source>
</reference>
<dbReference type="Proteomes" id="UP001575105">
    <property type="component" value="Unassembled WGS sequence"/>
</dbReference>
<feature type="transmembrane region" description="Helical" evidence="1">
    <location>
        <begin position="81"/>
        <end position="99"/>
    </location>
</feature>